<dbReference type="EMBL" id="AZHX01001235">
    <property type="protein sequence ID" value="ETX04387.1"/>
    <property type="molecule type" value="Genomic_DNA"/>
</dbReference>
<protein>
    <recommendedName>
        <fullName evidence="3">N-acetyltransferase domain-containing protein</fullName>
    </recommendedName>
</protein>
<evidence type="ECO:0008006" key="3">
    <source>
        <dbReference type="Google" id="ProtNLM"/>
    </source>
</evidence>
<accession>W4M441</accession>
<gene>
    <name evidence="1" type="ORF">ETSY2_29085</name>
</gene>
<keyword evidence="2" id="KW-1185">Reference proteome</keyword>
<dbReference type="HOGENOM" id="CLU_2300659_0_0_7"/>
<dbReference type="Proteomes" id="UP000019140">
    <property type="component" value="Unassembled WGS sequence"/>
</dbReference>
<organism evidence="1 2">
    <name type="scientific">Candidatus Entotheonella gemina</name>
    <dbReference type="NCBI Taxonomy" id="1429439"/>
    <lineage>
        <taxon>Bacteria</taxon>
        <taxon>Pseudomonadati</taxon>
        <taxon>Nitrospinota/Tectimicrobiota group</taxon>
        <taxon>Candidatus Tectimicrobiota</taxon>
        <taxon>Candidatus Entotheonellia</taxon>
        <taxon>Candidatus Entotheonellales</taxon>
        <taxon>Candidatus Entotheonellaceae</taxon>
        <taxon>Candidatus Entotheonella</taxon>
    </lineage>
</organism>
<comment type="caution">
    <text evidence="1">The sequence shown here is derived from an EMBL/GenBank/DDBJ whole genome shotgun (WGS) entry which is preliminary data.</text>
</comment>
<evidence type="ECO:0000313" key="2">
    <source>
        <dbReference type="Proteomes" id="UP000019140"/>
    </source>
</evidence>
<evidence type="ECO:0000313" key="1">
    <source>
        <dbReference type="EMBL" id="ETX04387.1"/>
    </source>
</evidence>
<sequence>MDIRLLTEHDVEEFVRLRLEALTHEPYAFGRAPEEPLSWPPESIAAHLRAVPEGDFIVGAFASGGPKRNDFFALQFSFFSRFRYDGRHQAALATRRSLVE</sequence>
<reference evidence="1 2" key="1">
    <citation type="journal article" date="2014" name="Nature">
        <title>An environmental bacterial taxon with a large and distinct metabolic repertoire.</title>
        <authorList>
            <person name="Wilson M.C."/>
            <person name="Mori T."/>
            <person name="Ruckert C."/>
            <person name="Uria A.R."/>
            <person name="Helf M.J."/>
            <person name="Takada K."/>
            <person name="Gernert C."/>
            <person name="Steffens U.A."/>
            <person name="Heycke N."/>
            <person name="Schmitt S."/>
            <person name="Rinke C."/>
            <person name="Helfrich E.J."/>
            <person name="Brachmann A.O."/>
            <person name="Gurgui C."/>
            <person name="Wakimoto T."/>
            <person name="Kracht M."/>
            <person name="Crusemann M."/>
            <person name="Hentschel U."/>
            <person name="Abe I."/>
            <person name="Matsunaga S."/>
            <person name="Kalinowski J."/>
            <person name="Takeyama H."/>
            <person name="Piel J."/>
        </authorList>
    </citation>
    <scope>NUCLEOTIDE SEQUENCE [LARGE SCALE GENOMIC DNA]</scope>
    <source>
        <strain evidence="2">TSY2</strain>
    </source>
</reference>
<dbReference type="AlphaFoldDB" id="W4M441"/>
<name>W4M441_9BACT</name>
<proteinExistence type="predicted"/>